<gene>
    <name evidence="6" type="primary">ATG6</name>
    <name evidence="6" type="ORF">CAAN4_D12200</name>
</gene>
<feature type="compositionally biased region" description="Acidic residues" evidence="3">
    <location>
        <begin position="86"/>
        <end position="116"/>
    </location>
</feature>
<feature type="domain" description="Atg6/beclin coiled-coil" evidence="5">
    <location>
        <begin position="173"/>
        <end position="308"/>
    </location>
</feature>
<dbReference type="InterPro" id="IPR007243">
    <property type="entry name" value="Atg6/Beclin"/>
</dbReference>
<keyword evidence="2" id="KW-0175">Coiled coil</keyword>
<comment type="similarity">
    <text evidence="1">Belongs to the beclin family.</text>
</comment>
<keyword evidence="7" id="KW-1185">Reference proteome</keyword>
<dbReference type="EMBL" id="OZ004256">
    <property type="protein sequence ID" value="CAK7905034.1"/>
    <property type="molecule type" value="Genomic_DNA"/>
</dbReference>
<dbReference type="InterPro" id="IPR040455">
    <property type="entry name" value="Atg6_BARA"/>
</dbReference>
<dbReference type="PANTHER" id="PTHR12768:SF4">
    <property type="entry name" value="BECLIN-1"/>
    <property type="match status" value="1"/>
</dbReference>
<evidence type="ECO:0000259" key="4">
    <source>
        <dbReference type="Pfam" id="PF04111"/>
    </source>
</evidence>
<evidence type="ECO:0000313" key="7">
    <source>
        <dbReference type="Proteomes" id="UP001497600"/>
    </source>
</evidence>
<dbReference type="Pfam" id="PF04111">
    <property type="entry name" value="APG6"/>
    <property type="match status" value="1"/>
</dbReference>
<evidence type="ECO:0000256" key="2">
    <source>
        <dbReference type="SAM" id="Coils"/>
    </source>
</evidence>
<dbReference type="Pfam" id="PF17675">
    <property type="entry name" value="APG6_N"/>
    <property type="match status" value="1"/>
</dbReference>
<evidence type="ECO:0000313" key="6">
    <source>
        <dbReference type="EMBL" id="CAK7905034.1"/>
    </source>
</evidence>
<protein>
    <submittedName>
        <fullName evidence="6">Autophagy-related protein 6</fullName>
    </submittedName>
</protein>
<feature type="region of interest" description="Disordered" evidence="3">
    <location>
        <begin position="74"/>
        <end position="117"/>
    </location>
</feature>
<dbReference type="Proteomes" id="UP001497600">
    <property type="component" value="Chromosome D"/>
</dbReference>
<evidence type="ECO:0000256" key="1">
    <source>
        <dbReference type="ARBA" id="ARBA00005965"/>
    </source>
</evidence>
<reference evidence="6 7" key="1">
    <citation type="submission" date="2024-01" db="EMBL/GenBank/DDBJ databases">
        <authorList>
            <consortium name="Genoscope - CEA"/>
            <person name="William W."/>
        </authorList>
    </citation>
    <scope>NUCLEOTIDE SEQUENCE [LARGE SCALE GENOMIC DNA]</scope>
    <source>
        <strain evidence="6 7">29B2s-10</strain>
    </source>
</reference>
<dbReference type="Gene3D" id="1.10.418.40">
    <property type="entry name" value="Autophagy protein 6/Beclin 1"/>
    <property type="match status" value="1"/>
</dbReference>
<proteinExistence type="inferred from homology"/>
<dbReference type="PANTHER" id="PTHR12768">
    <property type="entry name" value="BECLIN 1"/>
    <property type="match status" value="1"/>
</dbReference>
<feature type="domain" description="Atg6 BARA" evidence="4">
    <location>
        <begin position="311"/>
        <end position="496"/>
    </location>
</feature>
<feature type="coiled-coil region" evidence="2">
    <location>
        <begin position="244"/>
        <end position="314"/>
    </location>
</feature>
<dbReference type="InterPro" id="IPR038274">
    <property type="entry name" value="Atg6/Beclin_C_sf"/>
</dbReference>
<evidence type="ECO:0000256" key="3">
    <source>
        <dbReference type="SAM" id="MobiDB-lite"/>
    </source>
</evidence>
<sequence length="498" mass="57234">MSIQGINCQRCNTPLKIDQSLIGLSNAQQKLLIGRKSEDNEHIAVEDANQFIPPDRLLLYNKINQKGKKPIFERNFTSLRNNTDTHDEEENEDNDGEEEEEEEDIGEEEAGDDDEYNSGLVDSNSFVLLPASNKHPDHENEQLLHDPKTISQRINTLNRIFEILSSNQDVDHPLCLECSDLLVENFKLKFDQNQKEKDSFLGFLRKLKSQENAFDGPELDSRLSTSVEEYHELRDIEKVKLDELRDLERTKLDLDKDLLQLEREYDQLTTIELSDVLRIKNQTDLDLESKTNELEKAKASYQMSLDQLDRLRNLNIYTSVFSISFDKNTNDYGTINGFRLGYKVPWAENNAALGQTVLLLVFLLNRFEINLIDYKLIPMGSQSHIIKISTRSDEPESHVKHKSKTILDLYTTNEFSLGKLFNFNKLDVSMIALLDILSQVISKLLEVDPDIVLPYPISAKKDTIGGKSIRVTSNSEWTLSCKFLLTNLNWLLSYSSVH</sequence>
<dbReference type="InterPro" id="IPR041691">
    <property type="entry name" value="Atg6/beclin_CC"/>
</dbReference>
<name>A0ABP0EG14_9ASCO</name>
<organism evidence="6 7">
    <name type="scientific">[Candida] anglica</name>
    <dbReference type="NCBI Taxonomy" id="148631"/>
    <lineage>
        <taxon>Eukaryota</taxon>
        <taxon>Fungi</taxon>
        <taxon>Dikarya</taxon>
        <taxon>Ascomycota</taxon>
        <taxon>Saccharomycotina</taxon>
        <taxon>Pichiomycetes</taxon>
        <taxon>Debaryomycetaceae</taxon>
        <taxon>Kurtzmaniella</taxon>
    </lineage>
</organism>
<accession>A0ABP0EG14</accession>
<evidence type="ECO:0000259" key="5">
    <source>
        <dbReference type="Pfam" id="PF17675"/>
    </source>
</evidence>